<evidence type="ECO:0000313" key="1">
    <source>
        <dbReference type="EMBL" id="MBK1711998.1"/>
    </source>
</evidence>
<dbReference type="EMBL" id="NRRU01000010">
    <property type="protein sequence ID" value="MBK1711998.1"/>
    <property type="molecule type" value="Genomic_DNA"/>
</dbReference>
<sequence>MTKSTFTDADVLRARFAARIASALTERADELPHDLNERLRVAREQAVARARLVRREATADAIVFVSGGVAARTGPRWWQRLAVVLPLLVLVAGLALIREHSLREQIVAAADIDSVLLADDLPPSAYSDPGFAEFLNTQQP</sequence>
<organism evidence="1 2">
    <name type="scientific">Rubrivivax gelatinosus</name>
    <name type="common">Rhodocyclus gelatinosus</name>
    <name type="synonym">Rhodopseudomonas gelatinosa</name>
    <dbReference type="NCBI Taxonomy" id="28068"/>
    <lineage>
        <taxon>Bacteria</taxon>
        <taxon>Pseudomonadati</taxon>
        <taxon>Pseudomonadota</taxon>
        <taxon>Betaproteobacteria</taxon>
        <taxon>Burkholderiales</taxon>
        <taxon>Sphaerotilaceae</taxon>
        <taxon>Rubrivivax</taxon>
    </lineage>
</organism>
<comment type="caution">
    <text evidence="1">The sequence shown here is derived from an EMBL/GenBank/DDBJ whole genome shotgun (WGS) entry which is preliminary data.</text>
</comment>
<keyword evidence="2" id="KW-1185">Reference proteome</keyword>
<accession>A0ABS1DR79</accession>
<evidence type="ECO:0008006" key="3">
    <source>
        <dbReference type="Google" id="ProtNLM"/>
    </source>
</evidence>
<dbReference type="Proteomes" id="UP001041814">
    <property type="component" value="Unassembled WGS sequence"/>
</dbReference>
<protein>
    <recommendedName>
        <fullName evidence="3">DUF3619 family protein</fullName>
    </recommendedName>
</protein>
<name>A0ABS1DR79_RUBGE</name>
<reference evidence="1" key="1">
    <citation type="submission" date="2017-08" db="EMBL/GenBank/DDBJ databases">
        <authorList>
            <person name="Imhoff J.F."/>
            <person name="Rahn T."/>
            <person name="Kuenzel S."/>
            <person name="Neulinger S.C."/>
        </authorList>
    </citation>
    <scope>NUCLEOTIDE SEQUENCE</scope>
    <source>
        <strain evidence="1">IM 151</strain>
    </source>
</reference>
<reference evidence="1" key="2">
    <citation type="journal article" date="2020" name="Microorganisms">
        <title>Osmotic Adaptation and Compatible Solute Biosynthesis of Phototrophic Bacteria as Revealed from Genome Analyses.</title>
        <authorList>
            <person name="Imhoff J.F."/>
            <person name="Rahn T."/>
            <person name="Kunzel S."/>
            <person name="Keller A."/>
            <person name="Neulinger S.C."/>
        </authorList>
    </citation>
    <scope>NUCLEOTIDE SEQUENCE</scope>
    <source>
        <strain evidence="1">IM 151</strain>
    </source>
</reference>
<dbReference type="InterPro" id="IPR022064">
    <property type="entry name" value="DUF3619"/>
</dbReference>
<dbReference type="RefSeq" id="WP_200229943.1">
    <property type="nucleotide sequence ID" value="NZ_NRRT01000040.1"/>
</dbReference>
<evidence type="ECO:0000313" key="2">
    <source>
        <dbReference type="Proteomes" id="UP001041814"/>
    </source>
</evidence>
<proteinExistence type="predicted"/>
<dbReference type="Pfam" id="PF12279">
    <property type="entry name" value="DUF3619"/>
    <property type="match status" value="1"/>
</dbReference>
<gene>
    <name evidence="1" type="ORF">CKO43_04300</name>
</gene>